<dbReference type="GO" id="GO:0006355">
    <property type="term" value="P:regulation of DNA-templated transcription"/>
    <property type="evidence" value="ECO:0007669"/>
    <property type="project" value="InterPro"/>
</dbReference>
<accession>A0A653AEN2</accession>
<dbReference type="InterPro" id="IPR013321">
    <property type="entry name" value="Arc_rbn_hlx_hlx"/>
</dbReference>
<dbReference type="CDD" id="cd22231">
    <property type="entry name" value="RHH_NikR_HicB-like"/>
    <property type="match status" value="1"/>
</dbReference>
<protein>
    <recommendedName>
        <fullName evidence="1">HicB-like antitoxin of toxin-antitoxin system domain-containing protein</fullName>
    </recommendedName>
</protein>
<gene>
    <name evidence="2" type="ORF">TRIP_B40334</name>
</gene>
<dbReference type="PANTHER" id="PTHR34504:SF2">
    <property type="entry name" value="UPF0150 PROTEIN SSL0259"/>
    <property type="match status" value="1"/>
</dbReference>
<evidence type="ECO:0000313" key="2">
    <source>
        <dbReference type="EMBL" id="VBB46531.1"/>
    </source>
</evidence>
<organism evidence="2">
    <name type="scientific">Uncultured Desulfatiglans sp</name>
    <dbReference type="NCBI Taxonomy" id="1748965"/>
    <lineage>
        <taxon>Bacteria</taxon>
        <taxon>Pseudomonadati</taxon>
        <taxon>Thermodesulfobacteriota</taxon>
        <taxon>Desulfobacteria</taxon>
        <taxon>Desulfatiglandales</taxon>
        <taxon>Desulfatiglandaceae</taxon>
        <taxon>Desulfatiglans</taxon>
        <taxon>environmental samples</taxon>
    </lineage>
</organism>
<reference evidence="2" key="1">
    <citation type="submission" date="2018-07" db="EMBL/GenBank/DDBJ databases">
        <authorList>
            <consortium name="Genoscope - CEA"/>
            <person name="William W."/>
        </authorList>
    </citation>
    <scope>NUCLEOTIDE SEQUENCE</scope>
    <source>
        <strain evidence="2">IK1</strain>
    </source>
</reference>
<sequence length="138" mass="14999">MANYIAIVHKDPKSDFGISFPDFPGCITAGKDIDEAKDMAQEALTLHIQGMIEDGEKLPAPSKLEEIMADPDFADAMAYLVVDVPDARPRTVRVNITVPEMTLKQIDAAARKRGMSRSSFLVHAAQNAIQANQSEASV</sequence>
<dbReference type="PANTHER" id="PTHR34504">
    <property type="entry name" value="ANTITOXIN HICB"/>
    <property type="match status" value="1"/>
</dbReference>
<proteinExistence type="predicted"/>
<dbReference type="Gene3D" id="1.10.1220.10">
    <property type="entry name" value="Met repressor-like"/>
    <property type="match status" value="1"/>
</dbReference>
<dbReference type="InterPro" id="IPR010985">
    <property type="entry name" value="Ribbon_hlx_hlx"/>
</dbReference>
<dbReference type="Gene3D" id="3.30.160.250">
    <property type="match status" value="1"/>
</dbReference>
<dbReference type="AlphaFoldDB" id="A0A653AEN2"/>
<dbReference type="InterPro" id="IPR035069">
    <property type="entry name" value="TTHA1013/TTHA0281-like"/>
</dbReference>
<dbReference type="SUPFAM" id="SSF47598">
    <property type="entry name" value="Ribbon-helix-helix"/>
    <property type="match status" value="1"/>
</dbReference>
<dbReference type="InterPro" id="IPR031807">
    <property type="entry name" value="HicB-like"/>
</dbReference>
<feature type="domain" description="HicB-like antitoxin of toxin-antitoxin system" evidence="1">
    <location>
        <begin position="4"/>
        <end position="125"/>
    </location>
</feature>
<name>A0A653AEN2_UNCDX</name>
<dbReference type="Pfam" id="PF15919">
    <property type="entry name" value="HicB_lk_antitox"/>
    <property type="match status" value="1"/>
</dbReference>
<dbReference type="SUPFAM" id="SSF143100">
    <property type="entry name" value="TTHA1013/TTHA0281-like"/>
    <property type="match status" value="1"/>
</dbReference>
<evidence type="ECO:0000259" key="1">
    <source>
        <dbReference type="Pfam" id="PF15919"/>
    </source>
</evidence>
<dbReference type="InterPro" id="IPR051404">
    <property type="entry name" value="TA_system_antitoxin"/>
</dbReference>
<dbReference type="EMBL" id="UPXX01000031">
    <property type="protein sequence ID" value="VBB46531.1"/>
    <property type="molecule type" value="Genomic_DNA"/>
</dbReference>